<evidence type="ECO:0000313" key="1">
    <source>
        <dbReference type="EMBL" id="CAJ2636034.1"/>
    </source>
</evidence>
<proteinExistence type="predicted"/>
<gene>
    <name evidence="1" type="ORF">MILVUS5_LOCUS6603</name>
</gene>
<keyword evidence="2" id="KW-1185">Reference proteome</keyword>
<organism evidence="1 2">
    <name type="scientific">Trifolium pratense</name>
    <name type="common">Red clover</name>
    <dbReference type="NCBI Taxonomy" id="57577"/>
    <lineage>
        <taxon>Eukaryota</taxon>
        <taxon>Viridiplantae</taxon>
        <taxon>Streptophyta</taxon>
        <taxon>Embryophyta</taxon>
        <taxon>Tracheophyta</taxon>
        <taxon>Spermatophyta</taxon>
        <taxon>Magnoliopsida</taxon>
        <taxon>eudicotyledons</taxon>
        <taxon>Gunneridae</taxon>
        <taxon>Pentapetalae</taxon>
        <taxon>rosids</taxon>
        <taxon>fabids</taxon>
        <taxon>Fabales</taxon>
        <taxon>Fabaceae</taxon>
        <taxon>Papilionoideae</taxon>
        <taxon>50 kb inversion clade</taxon>
        <taxon>NPAAA clade</taxon>
        <taxon>Hologalegina</taxon>
        <taxon>IRL clade</taxon>
        <taxon>Trifolieae</taxon>
        <taxon>Trifolium</taxon>
    </lineage>
</organism>
<dbReference type="EMBL" id="CASHSV030000002">
    <property type="protein sequence ID" value="CAJ2636034.1"/>
    <property type="molecule type" value="Genomic_DNA"/>
</dbReference>
<name>A0ACB0IUQ9_TRIPR</name>
<comment type="caution">
    <text evidence="1">The sequence shown here is derived from an EMBL/GenBank/DDBJ whole genome shotgun (WGS) entry which is preliminary data.</text>
</comment>
<protein>
    <submittedName>
        <fullName evidence="1">Uncharacterized protein</fullName>
    </submittedName>
</protein>
<accession>A0ACB0IUQ9</accession>
<sequence>MYQNTIDMATTVTTRSPTQWSREDGKIFERALLMVPENSPNRWEKIAEKVPGKSAAEVKNYYQDLDHEISEIEAGRVEIPIYPDDLAESGGSGSSDSEKETSWTKEEQRLFLAELEKYEKEDWFQKRFKILSWDKNTHG</sequence>
<evidence type="ECO:0000313" key="2">
    <source>
        <dbReference type="Proteomes" id="UP001177021"/>
    </source>
</evidence>
<dbReference type="Proteomes" id="UP001177021">
    <property type="component" value="Unassembled WGS sequence"/>
</dbReference>
<reference evidence="1" key="1">
    <citation type="submission" date="2023-10" db="EMBL/GenBank/DDBJ databases">
        <authorList>
            <person name="Rodriguez Cubillos JULIANA M."/>
            <person name="De Vega J."/>
        </authorList>
    </citation>
    <scope>NUCLEOTIDE SEQUENCE</scope>
</reference>